<dbReference type="Gene3D" id="1.10.287.3510">
    <property type="match status" value="1"/>
</dbReference>
<keyword evidence="4 5" id="KW-0472">Membrane</keyword>
<dbReference type="EMBL" id="JBHSZH010000005">
    <property type="protein sequence ID" value="MFC7081379.1"/>
    <property type="molecule type" value="Genomic_DNA"/>
</dbReference>
<evidence type="ECO:0000256" key="5">
    <source>
        <dbReference type="SAM" id="Phobius"/>
    </source>
</evidence>
<keyword evidence="2 5" id="KW-0812">Transmembrane</keyword>
<feature type="transmembrane region" description="Helical" evidence="5">
    <location>
        <begin position="76"/>
        <end position="100"/>
    </location>
</feature>
<evidence type="ECO:0000256" key="3">
    <source>
        <dbReference type="ARBA" id="ARBA00022989"/>
    </source>
</evidence>
<feature type="transmembrane region" description="Helical" evidence="5">
    <location>
        <begin position="6"/>
        <end position="26"/>
    </location>
</feature>
<evidence type="ECO:0000313" key="6">
    <source>
        <dbReference type="EMBL" id="MFC7081379.1"/>
    </source>
</evidence>
<evidence type="ECO:0000256" key="4">
    <source>
        <dbReference type="ARBA" id="ARBA00023136"/>
    </source>
</evidence>
<reference evidence="6 7" key="1">
    <citation type="journal article" date="2019" name="Int. J. Syst. Evol. Microbiol.">
        <title>The Global Catalogue of Microorganisms (GCM) 10K type strain sequencing project: providing services to taxonomists for standard genome sequencing and annotation.</title>
        <authorList>
            <consortium name="The Broad Institute Genomics Platform"/>
            <consortium name="The Broad Institute Genome Sequencing Center for Infectious Disease"/>
            <person name="Wu L."/>
            <person name="Ma J."/>
        </authorList>
    </citation>
    <scope>NUCLEOTIDE SEQUENCE [LARGE SCALE GENOMIC DNA]</scope>
    <source>
        <strain evidence="6 7">DT72</strain>
    </source>
</reference>
<dbReference type="AlphaFoldDB" id="A0ABD5WLI6"/>
<organism evidence="6 7">
    <name type="scientific">Halorussus caseinilyticus</name>
    <dbReference type="NCBI Taxonomy" id="3034025"/>
    <lineage>
        <taxon>Archaea</taxon>
        <taxon>Methanobacteriati</taxon>
        <taxon>Methanobacteriota</taxon>
        <taxon>Stenosarchaea group</taxon>
        <taxon>Halobacteria</taxon>
        <taxon>Halobacteriales</taxon>
        <taxon>Haladaptataceae</taxon>
        <taxon>Halorussus</taxon>
    </lineage>
</organism>
<evidence type="ECO:0000256" key="2">
    <source>
        <dbReference type="ARBA" id="ARBA00022692"/>
    </source>
</evidence>
<comment type="caution">
    <text evidence="6">The sequence shown here is derived from an EMBL/GenBank/DDBJ whole genome shotgun (WGS) entry which is preliminary data.</text>
</comment>
<dbReference type="Pfam" id="PF00420">
    <property type="entry name" value="Oxidored_q2"/>
    <property type="match status" value="1"/>
</dbReference>
<evidence type="ECO:0000256" key="1">
    <source>
        <dbReference type="ARBA" id="ARBA00004141"/>
    </source>
</evidence>
<dbReference type="RefSeq" id="WP_276280709.1">
    <property type="nucleotide sequence ID" value="NZ_CP119809.1"/>
</dbReference>
<dbReference type="GeneID" id="79301874"/>
<protein>
    <submittedName>
        <fullName evidence="6">Cation:proton antiporter subunit C</fullName>
    </submittedName>
</protein>
<dbReference type="Proteomes" id="UP001596407">
    <property type="component" value="Unassembled WGS sequence"/>
</dbReference>
<feature type="transmembrane region" description="Helical" evidence="5">
    <location>
        <begin position="38"/>
        <end position="56"/>
    </location>
</feature>
<evidence type="ECO:0000313" key="7">
    <source>
        <dbReference type="Proteomes" id="UP001596407"/>
    </source>
</evidence>
<keyword evidence="3 5" id="KW-1133">Transmembrane helix</keyword>
<dbReference type="PANTHER" id="PTHR34583:SF3">
    <property type="entry name" value="MULTISUBUNIT SODIUM_HYDROGEN ANTIPORTER, MNHC SUBUNIT"/>
    <property type="match status" value="1"/>
</dbReference>
<accession>A0ABD5WLI6</accession>
<dbReference type="InterPro" id="IPR039428">
    <property type="entry name" value="NUOK/Mnh_C1-like"/>
</dbReference>
<sequence>MLEAYLARLPYLAAVALVGVGLGVLVGEPSRLKKVVGLNVFQTGVLLFFVAAAYRSGGRSPLVRDATRDAPSVNPLPHVLVLTAIVVGVSLTALALALVVRVRAEERGGGA</sequence>
<comment type="subcellular location">
    <subcellularLocation>
        <location evidence="1">Membrane</location>
        <topology evidence="1">Multi-pass membrane protein</topology>
    </subcellularLocation>
</comment>
<keyword evidence="7" id="KW-1185">Reference proteome</keyword>
<gene>
    <name evidence="6" type="ORF">ACFQJ6_15955</name>
</gene>
<dbReference type="InterPro" id="IPR050601">
    <property type="entry name" value="CPA3_antiporter_subunitC"/>
</dbReference>
<dbReference type="GO" id="GO:0016020">
    <property type="term" value="C:membrane"/>
    <property type="evidence" value="ECO:0007669"/>
    <property type="project" value="UniProtKB-SubCell"/>
</dbReference>
<name>A0ABD5WLI6_9EURY</name>
<proteinExistence type="predicted"/>
<dbReference type="PANTHER" id="PTHR34583">
    <property type="entry name" value="ANTIPORTER SUBUNIT MNHC2-RELATED"/>
    <property type="match status" value="1"/>
</dbReference>